<dbReference type="Proteomes" id="UP000515131">
    <property type="component" value="Unplaced"/>
</dbReference>
<dbReference type="AlphaFoldDB" id="A0A6P6I509"/>
<feature type="region of interest" description="Disordered" evidence="1">
    <location>
        <begin position="170"/>
        <end position="207"/>
    </location>
</feature>
<gene>
    <name evidence="3" type="primary">LOC112864389</name>
</gene>
<protein>
    <submittedName>
        <fullName evidence="3">Uncharacterized protein LOC112864389</fullName>
    </submittedName>
</protein>
<dbReference type="RefSeq" id="XP_025783241.1">
    <property type="nucleotide sequence ID" value="XM_025927456.1"/>
</dbReference>
<name>A0A6P6I509_PUMCO</name>
<evidence type="ECO:0000313" key="2">
    <source>
        <dbReference type="Proteomes" id="UP000515131"/>
    </source>
</evidence>
<dbReference type="GeneID" id="112864389"/>
<feature type="compositionally biased region" description="Basic and acidic residues" evidence="1">
    <location>
        <begin position="118"/>
        <end position="144"/>
    </location>
</feature>
<keyword evidence="2" id="KW-1185">Reference proteome</keyword>
<reference evidence="3" key="1">
    <citation type="submission" date="2025-08" db="UniProtKB">
        <authorList>
            <consortium name="RefSeq"/>
        </authorList>
    </citation>
    <scope>IDENTIFICATION</scope>
    <source>
        <tissue evidence="3">Blood</tissue>
    </source>
</reference>
<sequence>MARGPCFLGVKELLGSGPRDHSRHGLAAQTRTWNQPPEFLVPDVSASAWPWARSRNTVTFPGEFGSHGSRAAAVPSCSRWSSLATHRITPSPVRTSGAGEAREAGADEATRGAARCARGGEARVLHPPDAGRETSPVHEEHGKEGLTAAELMREMEDEPFFKHRHREVGLPWRSHPVSHPTLGVAGDLPGHRPKSSAVQSLPFRSPE</sequence>
<feature type="region of interest" description="Disordered" evidence="1">
    <location>
        <begin position="89"/>
        <end position="144"/>
    </location>
</feature>
<evidence type="ECO:0000256" key="1">
    <source>
        <dbReference type="SAM" id="MobiDB-lite"/>
    </source>
</evidence>
<dbReference type="KEGG" id="pcoo:112864389"/>
<accession>A0A6P6I509</accession>
<evidence type="ECO:0000313" key="3">
    <source>
        <dbReference type="RefSeq" id="XP_025783241.1"/>
    </source>
</evidence>
<feature type="compositionally biased region" description="Basic and acidic residues" evidence="1">
    <location>
        <begin position="100"/>
        <end position="110"/>
    </location>
</feature>
<organism evidence="2 3">
    <name type="scientific">Puma concolor</name>
    <name type="common">Mountain lion</name>
    <name type="synonym">Felis concolor</name>
    <dbReference type="NCBI Taxonomy" id="9696"/>
    <lineage>
        <taxon>Eukaryota</taxon>
        <taxon>Metazoa</taxon>
        <taxon>Chordata</taxon>
        <taxon>Craniata</taxon>
        <taxon>Vertebrata</taxon>
        <taxon>Euteleostomi</taxon>
        <taxon>Mammalia</taxon>
        <taxon>Eutheria</taxon>
        <taxon>Laurasiatheria</taxon>
        <taxon>Carnivora</taxon>
        <taxon>Feliformia</taxon>
        <taxon>Felidae</taxon>
        <taxon>Felinae</taxon>
        <taxon>Puma</taxon>
    </lineage>
</organism>
<proteinExistence type="predicted"/>